<dbReference type="PANTHER" id="PTHR38420:SF1">
    <property type="entry name" value="PUTATIVE (AFU_ORTHOLOGUE AFUA_5G14690)-RELATED"/>
    <property type="match status" value="1"/>
</dbReference>
<dbReference type="STRING" id="1071381.G8BUA1"/>
<dbReference type="eggNOG" id="ENOG502QRAQ">
    <property type="taxonomic scope" value="Eukaryota"/>
</dbReference>
<dbReference type="InterPro" id="IPR019200">
    <property type="entry name" value="ATP_adenylylTrfase_C"/>
</dbReference>
<dbReference type="GO" id="GO:0009117">
    <property type="term" value="P:nucleotide metabolic process"/>
    <property type="evidence" value="ECO:0007669"/>
    <property type="project" value="InterPro"/>
</dbReference>
<dbReference type="SUPFAM" id="SSF54197">
    <property type="entry name" value="HIT-like"/>
    <property type="match status" value="1"/>
</dbReference>
<feature type="domain" description="ATP adenylyltransferase C-terminal" evidence="2">
    <location>
        <begin position="192"/>
        <end position="308"/>
    </location>
</feature>
<dbReference type="OMA" id="DPFENPP"/>
<evidence type="ECO:0000256" key="1">
    <source>
        <dbReference type="PIRSR" id="PIRSR000846-1"/>
    </source>
</evidence>
<sequence length="320" mass="36024">MLAKEIAQSVKEKYEAAVKSGSLVFTETTQEKVKDSKSGIEYLVSYAPSLKGKPTKEGNGASDPFENPEAELLISEDVNGDDQFKLLLNKYPIVENHTILATKTFQKQNLALSPKELFTSYKYLSKLDDSTNDEVKYMMFYNCGDLSGSSVDHKHLQFIPLPKNFNTIQDNLVSGKTHFLPTVREEPLQHEKTSFAHFAIPLPDNSDDVDEDLLAMAYFSLLQRALTFFQDWLNERPEFTGKTSYNVMMTKKWLSVVPRSSPVSKTLGLNLNATAYVGLLLIKDEETLNKVKENASLIDEALLECGFPNTAGEKTNEYNY</sequence>
<reference evidence="4 5" key="1">
    <citation type="journal article" date="2011" name="Proc. Natl. Acad. Sci. U.S.A.">
        <title>Evolutionary erosion of yeast sex chromosomes by mating-type switching accidents.</title>
        <authorList>
            <person name="Gordon J.L."/>
            <person name="Armisen D."/>
            <person name="Proux-Wera E."/>
            <person name="Oheigeartaigh S.S."/>
            <person name="Byrne K.P."/>
            <person name="Wolfe K.H."/>
        </authorList>
    </citation>
    <scope>NUCLEOTIDE SEQUENCE [LARGE SCALE GENOMIC DNA]</scope>
    <source>
        <strain evidence="5">ATCC 24235 / CBS 4417 / NBRC 1672 / NRRL Y-8282 / UCD 70-5</strain>
    </source>
</reference>
<dbReference type="PANTHER" id="PTHR38420">
    <property type="entry name" value="AP-4-A PHOSPHORYLASE II"/>
    <property type="match status" value="1"/>
</dbReference>
<proteinExistence type="predicted"/>
<dbReference type="AlphaFoldDB" id="G8BUA1"/>
<dbReference type="InterPro" id="IPR036265">
    <property type="entry name" value="HIT-like_sf"/>
</dbReference>
<dbReference type="InterPro" id="IPR043171">
    <property type="entry name" value="Ap4A_phos1/2-like"/>
</dbReference>
<dbReference type="GeneID" id="11531170"/>
<dbReference type="KEGG" id="tpf:TPHA_0E03900"/>
<protein>
    <submittedName>
        <fullName evidence="4">Uncharacterized protein</fullName>
    </submittedName>
</protein>
<feature type="domain" description="Ap4A phosphorylase 1/2 N-terminal" evidence="3">
    <location>
        <begin position="4"/>
        <end position="164"/>
    </location>
</feature>
<dbReference type="RefSeq" id="XP_003685913.1">
    <property type="nucleotide sequence ID" value="XM_003685865.1"/>
</dbReference>
<accession>G8BUA1</accession>
<gene>
    <name evidence="4" type="primary">TPHA0E03900</name>
    <name evidence="4" type="ordered locus">TPHA_0E03900</name>
</gene>
<evidence type="ECO:0000259" key="3">
    <source>
        <dbReference type="Pfam" id="PF19327"/>
    </source>
</evidence>
<dbReference type="HOGENOM" id="CLU_049915_1_0_1"/>
<dbReference type="PIRSF" id="PIRSF000846">
    <property type="entry name" value="ATP_adenylyltr"/>
    <property type="match status" value="1"/>
</dbReference>
<dbReference type="GO" id="GO:0003877">
    <property type="term" value="F:ATP:ADP adenylyltransferase activity"/>
    <property type="evidence" value="ECO:0007669"/>
    <property type="project" value="InterPro"/>
</dbReference>
<dbReference type="Proteomes" id="UP000005666">
    <property type="component" value="Chromosome 5"/>
</dbReference>
<dbReference type="Pfam" id="PF19327">
    <property type="entry name" value="Ap4A_phos_N"/>
    <property type="match status" value="1"/>
</dbReference>
<evidence type="ECO:0000313" key="5">
    <source>
        <dbReference type="Proteomes" id="UP000005666"/>
    </source>
</evidence>
<feature type="active site" description="Nucleophile" evidence="1">
    <location>
        <position position="155"/>
    </location>
</feature>
<dbReference type="OrthoDB" id="10267950at2759"/>
<evidence type="ECO:0000313" key="4">
    <source>
        <dbReference type="EMBL" id="CCE63479.1"/>
    </source>
</evidence>
<dbReference type="Gene3D" id="3.30.428.70">
    <property type="match status" value="1"/>
</dbReference>
<keyword evidence="5" id="KW-1185">Reference proteome</keyword>
<evidence type="ECO:0000259" key="2">
    <source>
        <dbReference type="Pfam" id="PF09830"/>
    </source>
</evidence>
<dbReference type="EMBL" id="HE612860">
    <property type="protein sequence ID" value="CCE63479.1"/>
    <property type="molecule type" value="Genomic_DNA"/>
</dbReference>
<dbReference type="GO" id="GO:0005524">
    <property type="term" value="F:ATP binding"/>
    <property type="evidence" value="ECO:0007669"/>
    <property type="project" value="InterPro"/>
</dbReference>
<name>G8BUA1_TETPH</name>
<dbReference type="GO" id="GO:0009164">
    <property type="term" value="P:nucleoside catabolic process"/>
    <property type="evidence" value="ECO:0007669"/>
    <property type="project" value="EnsemblFungi"/>
</dbReference>
<dbReference type="GO" id="GO:0008796">
    <property type="term" value="F:bis(5'-nucleosyl)-tetraphosphatase activity"/>
    <property type="evidence" value="ECO:0007669"/>
    <property type="project" value="EnsemblFungi"/>
</dbReference>
<dbReference type="Pfam" id="PF09830">
    <property type="entry name" value="ATP_transf"/>
    <property type="match status" value="1"/>
</dbReference>
<dbReference type="InterPro" id="IPR009163">
    <property type="entry name" value="Ap4A_phos1/2"/>
</dbReference>
<organism evidence="4 5">
    <name type="scientific">Tetrapisispora phaffii (strain ATCC 24235 / CBS 4417 / NBRC 1672 / NRRL Y-8282 / UCD 70-5)</name>
    <name type="common">Yeast</name>
    <name type="synonym">Fabospora phaffii</name>
    <dbReference type="NCBI Taxonomy" id="1071381"/>
    <lineage>
        <taxon>Eukaryota</taxon>
        <taxon>Fungi</taxon>
        <taxon>Dikarya</taxon>
        <taxon>Ascomycota</taxon>
        <taxon>Saccharomycotina</taxon>
        <taxon>Saccharomycetes</taxon>
        <taxon>Saccharomycetales</taxon>
        <taxon>Saccharomycetaceae</taxon>
        <taxon>Tetrapisispora</taxon>
    </lineage>
</organism>
<dbReference type="InterPro" id="IPR045759">
    <property type="entry name" value="Ap4A_phos1/2_N"/>
</dbReference>